<dbReference type="Proteomes" id="UP001163046">
    <property type="component" value="Unassembled WGS sequence"/>
</dbReference>
<evidence type="ECO:0000313" key="4">
    <source>
        <dbReference type="Proteomes" id="UP001163046"/>
    </source>
</evidence>
<keyword evidence="4" id="KW-1185">Reference proteome</keyword>
<organism evidence="3 4">
    <name type="scientific">Desmophyllum pertusum</name>
    <dbReference type="NCBI Taxonomy" id="174260"/>
    <lineage>
        <taxon>Eukaryota</taxon>
        <taxon>Metazoa</taxon>
        <taxon>Cnidaria</taxon>
        <taxon>Anthozoa</taxon>
        <taxon>Hexacorallia</taxon>
        <taxon>Scleractinia</taxon>
        <taxon>Caryophylliina</taxon>
        <taxon>Caryophylliidae</taxon>
        <taxon>Desmophyllum</taxon>
    </lineage>
</organism>
<dbReference type="AlphaFoldDB" id="A0A9X0D6J0"/>
<comment type="catalytic activity">
    <reaction evidence="1">
        <text>RNA(n) + a ribonucleoside 5'-triphosphate = RNA(n+1) + diphosphate</text>
        <dbReference type="Rhea" id="RHEA:21248"/>
        <dbReference type="Rhea" id="RHEA-COMP:14527"/>
        <dbReference type="Rhea" id="RHEA-COMP:17342"/>
        <dbReference type="ChEBI" id="CHEBI:33019"/>
        <dbReference type="ChEBI" id="CHEBI:61557"/>
        <dbReference type="ChEBI" id="CHEBI:140395"/>
        <dbReference type="EC" id="2.7.7.48"/>
    </reaction>
</comment>
<evidence type="ECO:0000259" key="2">
    <source>
        <dbReference type="Pfam" id="PF05183"/>
    </source>
</evidence>
<dbReference type="GO" id="GO:0003968">
    <property type="term" value="F:RNA-directed RNA polymerase activity"/>
    <property type="evidence" value="ECO:0007669"/>
    <property type="project" value="UniProtKB-KW"/>
</dbReference>
<keyword evidence="1" id="KW-0548">Nucleotidyltransferase</keyword>
<sequence>MQDGSKLRVLVSMSREVFGIVDPYTALRSDECVFDPCLDGLDPQDTVRFNSAEQVLVIPQPCYTFTRIRVLKLVRKKGEYEKLKDCIVLPSQTEAPVVANKYFVCWDEKLMLQPDSSLIEKAEKVFSGISSQISRLPVFPCFCSPEAARDKVGETAISEKDVEADSPSTASKLHESGSFQDELKKYFSTFKSSDDLISKAKSHFEEFASLHGPSCFRMQETRGVFVSGV</sequence>
<accession>A0A9X0D6J0</accession>
<proteinExistence type="inferred from homology"/>
<comment type="caution">
    <text evidence="3">The sequence shown here is derived from an EMBL/GenBank/DDBJ whole genome shotgun (WGS) entry which is preliminary data.</text>
</comment>
<evidence type="ECO:0000313" key="3">
    <source>
        <dbReference type="EMBL" id="KAJ7387493.1"/>
    </source>
</evidence>
<dbReference type="EC" id="2.7.7.48" evidence="1"/>
<dbReference type="InterPro" id="IPR057596">
    <property type="entry name" value="RDRP_core"/>
</dbReference>
<keyword evidence="1" id="KW-0696">RNA-directed RNA polymerase</keyword>
<dbReference type="Pfam" id="PF05183">
    <property type="entry name" value="RdRP"/>
    <property type="match status" value="1"/>
</dbReference>
<evidence type="ECO:0000256" key="1">
    <source>
        <dbReference type="RuleBase" id="RU363098"/>
    </source>
</evidence>
<dbReference type="GO" id="GO:0003723">
    <property type="term" value="F:RNA binding"/>
    <property type="evidence" value="ECO:0007669"/>
    <property type="project" value="UniProtKB-KW"/>
</dbReference>
<keyword evidence="1" id="KW-0808">Transferase</keyword>
<name>A0A9X0D6J0_9CNID</name>
<dbReference type="EMBL" id="MU825873">
    <property type="protein sequence ID" value="KAJ7387493.1"/>
    <property type="molecule type" value="Genomic_DNA"/>
</dbReference>
<gene>
    <name evidence="3" type="ORF">OS493_000823</name>
</gene>
<feature type="domain" description="RDRP core" evidence="2">
    <location>
        <begin position="5"/>
        <end position="194"/>
    </location>
</feature>
<keyword evidence="1" id="KW-0694">RNA-binding</keyword>
<reference evidence="3" key="1">
    <citation type="submission" date="2023-01" db="EMBL/GenBank/DDBJ databases">
        <title>Genome assembly of the deep-sea coral Lophelia pertusa.</title>
        <authorList>
            <person name="Herrera S."/>
            <person name="Cordes E."/>
        </authorList>
    </citation>
    <scope>NUCLEOTIDE SEQUENCE</scope>
    <source>
        <strain evidence="3">USNM1676648</strain>
        <tissue evidence="3">Polyp</tissue>
    </source>
</reference>
<comment type="similarity">
    <text evidence="1">Belongs to the RdRP family.</text>
</comment>
<protein>
    <recommendedName>
        <fullName evidence="1">RNA-dependent RNA polymerase</fullName>
        <ecNumber evidence="1">2.7.7.48</ecNumber>
    </recommendedName>
</protein>